<dbReference type="Proteomes" id="UP000076874">
    <property type="component" value="Unassembled WGS sequence"/>
</dbReference>
<keyword evidence="2" id="KW-1185">Reference proteome</keyword>
<reference evidence="1 2" key="1">
    <citation type="journal article" date="2016" name="Genome Biol. Evol.">
        <title>Divergent and convergent evolution of fungal pathogenicity.</title>
        <authorList>
            <person name="Shang Y."/>
            <person name="Xiao G."/>
            <person name="Zheng P."/>
            <person name="Cen K."/>
            <person name="Zhan S."/>
            <person name="Wang C."/>
        </authorList>
    </citation>
    <scope>NUCLEOTIDE SEQUENCE [LARGE SCALE GENOMIC DNA]</scope>
    <source>
        <strain evidence="1 2">RCEF 264</strain>
    </source>
</reference>
<accession>A0A167ZXA0</accession>
<dbReference type="OrthoDB" id="88410at2759"/>
<sequence>MCFGAVCPTCSKKAWRGCGRHIPQALAGVPESDWCTCEPRVTVDGKAYPPAAAASIPGASLFSGLFGGGGTQKKDGSNKNEL</sequence>
<protein>
    <submittedName>
        <fullName evidence="1">Uncharacterized protein</fullName>
    </submittedName>
</protein>
<evidence type="ECO:0000313" key="1">
    <source>
        <dbReference type="EMBL" id="OAA68006.1"/>
    </source>
</evidence>
<dbReference type="PANTHER" id="PTHR34724:SF2">
    <property type="entry name" value="OS12G0596101 PROTEIN"/>
    <property type="match status" value="1"/>
</dbReference>
<comment type="caution">
    <text evidence="1">The sequence shown here is derived from an EMBL/GenBank/DDBJ whole genome shotgun (WGS) entry which is preliminary data.</text>
</comment>
<name>A0A167ZXA0_9HYPO</name>
<evidence type="ECO:0000313" key="2">
    <source>
        <dbReference type="Proteomes" id="UP000076874"/>
    </source>
</evidence>
<organism evidence="1 2">
    <name type="scientific">Niveomyces insectorum RCEF 264</name>
    <dbReference type="NCBI Taxonomy" id="1081102"/>
    <lineage>
        <taxon>Eukaryota</taxon>
        <taxon>Fungi</taxon>
        <taxon>Dikarya</taxon>
        <taxon>Ascomycota</taxon>
        <taxon>Pezizomycotina</taxon>
        <taxon>Sordariomycetes</taxon>
        <taxon>Hypocreomycetidae</taxon>
        <taxon>Hypocreales</taxon>
        <taxon>Cordycipitaceae</taxon>
        <taxon>Niveomyces</taxon>
    </lineage>
</organism>
<dbReference type="AlphaFoldDB" id="A0A167ZXA0"/>
<dbReference type="PANTHER" id="PTHR34724">
    <property type="entry name" value="OS12G0596101 PROTEIN"/>
    <property type="match status" value="1"/>
</dbReference>
<proteinExistence type="predicted"/>
<gene>
    <name evidence="1" type="ORF">SPI_00201</name>
</gene>
<dbReference type="EMBL" id="AZHD01000001">
    <property type="protein sequence ID" value="OAA68006.1"/>
    <property type="molecule type" value="Genomic_DNA"/>
</dbReference>